<sequence length="233" mass="25623">MTRLTTKEGEGVYAIASTLMSLRGFVEGLTSPGVDIPVSAFGLGLVTPGDIRKASTLLQTKPQFATVLAFQVEVTPEASKLAEILGVKVICGDSVEHLCQQFNEYIREHQGEAEAESDDETVFPCCVVRVLPNCVFNKEDPILLGAYVVEGLVRVGTPLCIPHRAFMNIGRVAWLEKDQQPVEVAKQGEKVIIKIVAADPKTQQRVMLGREFHVGDFLVSRISRRSIYHFIPS</sequence>
<protein>
    <submittedName>
        <fullName evidence="5">Uncharacterized protein</fullName>
    </submittedName>
</protein>
<dbReference type="GO" id="GO:0005739">
    <property type="term" value="C:mitochondrion"/>
    <property type="evidence" value="ECO:0007669"/>
    <property type="project" value="TreeGrafter"/>
</dbReference>
<dbReference type="eggNOG" id="KOG1144">
    <property type="taxonomic scope" value="Eukaryota"/>
</dbReference>
<dbReference type="Pfam" id="PF14578">
    <property type="entry name" value="GTP_EFTU_D4"/>
    <property type="match status" value="1"/>
</dbReference>
<dbReference type="OMA" id="HKQVDIE"/>
<evidence type="ECO:0000256" key="2">
    <source>
        <dbReference type="ARBA" id="ARBA00023134"/>
    </source>
</evidence>
<dbReference type="Gene3D" id="2.40.30.10">
    <property type="entry name" value="Translation factors"/>
    <property type="match status" value="1"/>
</dbReference>
<evidence type="ECO:0000259" key="4">
    <source>
        <dbReference type="Pfam" id="PF14578"/>
    </source>
</evidence>
<dbReference type="Gramene" id="ESQ47942">
    <property type="protein sequence ID" value="ESQ47942"/>
    <property type="gene ID" value="EUTSA_v10022147mg"/>
</dbReference>
<keyword evidence="2" id="KW-0342">GTP-binding</keyword>
<dbReference type="SUPFAM" id="SSF50447">
    <property type="entry name" value="Translation proteins"/>
    <property type="match status" value="1"/>
</dbReference>
<proteinExistence type="predicted"/>
<evidence type="ECO:0000259" key="3">
    <source>
        <dbReference type="Pfam" id="PF11987"/>
    </source>
</evidence>
<name>V4LZI7_EUTSA</name>
<dbReference type="EMBL" id="KI517408">
    <property type="protein sequence ID" value="ESQ47942.1"/>
    <property type="molecule type" value="Genomic_DNA"/>
</dbReference>
<dbReference type="InterPro" id="IPR036925">
    <property type="entry name" value="TIF_IF2_dom3_sf"/>
</dbReference>
<feature type="domain" description="Translation initiation factor IF- 2" evidence="3">
    <location>
        <begin position="21"/>
        <end position="101"/>
    </location>
</feature>
<accession>V4LZI7</accession>
<feature type="domain" description="Elongation factor Tu-type" evidence="4">
    <location>
        <begin position="128"/>
        <end position="218"/>
    </location>
</feature>
<organism evidence="5 6">
    <name type="scientific">Eutrema salsugineum</name>
    <name type="common">Saltwater cress</name>
    <name type="synonym">Sisymbrium salsugineum</name>
    <dbReference type="NCBI Taxonomy" id="72664"/>
    <lineage>
        <taxon>Eukaryota</taxon>
        <taxon>Viridiplantae</taxon>
        <taxon>Streptophyta</taxon>
        <taxon>Embryophyta</taxon>
        <taxon>Tracheophyta</taxon>
        <taxon>Spermatophyta</taxon>
        <taxon>Magnoliopsida</taxon>
        <taxon>eudicotyledons</taxon>
        <taxon>Gunneridae</taxon>
        <taxon>Pentapetalae</taxon>
        <taxon>rosids</taxon>
        <taxon>malvids</taxon>
        <taxon>Brassicales</taxon>
        <taxon>Brassicaceae</taxon>
        <taxon>Eutremeae</taxon>
        <taxon>Eutrema</taxon>
    </lineage>
</organism>
<keyword evidence="6" id="KW-1185">Reference proteome</keyword>
<dbReference type="GO" id="GO:0003743">
    <property type="term" value="F:translation initiation factor activity"/>
    <property type="evidence" value="ECO:0007669"/>
    <property type="project" value="TreeGrafter"/>
</dbReference>
<dbReference type="GO" id="GO:0005525">
    <property type="term" value="F:GTP binding"/>
    <property type="evidence" value="ECO:0007669"/>
    <property type="project" value="UniProtKB-KW"/>
</dbReference>
<dbReference type="AlphaFoldDB" id="V4LZI7"/>
<dbReference type="SUPFAM" id="SSF52156">
    <property type="entry name" value="Initiation factor IF2/eIF5b, domain 3"/>
    <property type="match status" value="1"/>
</dbReference>
<dbReference type="KEGG" id="eus:EUTSA_v10022147mg"/>
<dbReference type="STRING" id="72664.V4LZI7"/>
<evidence type="ECO:0000313" key="6">
    <source>
        <dbReference type="Proteomes" id="UP000030689"/>
    </source>
</evidence>
<evidence type="ECO:0000256" key="1">
    <source>
        <dbReference type="ARBA" id="ARBA00022741"/>
    </source>
</evidence>
<gene>
    <name evidence="5" type="ORF">EUTSA_v10022147mg</name>
</gene>
<dbReference type="Pfam" id="PF11987">
    <property type="entry name" value="IF-2"/>
    <property type="match status" value="1"/>
</dbReference>
<dbReference type="InterPro" id="IPR009000">
    <property type="entry name" value="Transl_B-barrel_sf"/>
</dbReference>
<dbReference type="Proteomes" id="UP000030689">
    <property type="component" value="Unassembled WGS sequence"/>
</dbReference>
<dbReference type="InterPro" id="IPR015760">
    <property type="entry name" value="TIF_IF2"/>
</dbReference>
<dbReference type="InterPro" id="IPR029459">
    <property type="entry name" value="EFTU-type"/>
</dbReference>
<dbReference type="Gene3D" id="3.40.50.10050">
    <property type="entry name" value="Translation initiation factor IF- 2, domain 3"/>
    <property type="match status" value="1"/>
</dbReference>
<dbReference type="InterPro" id="IPR023115">
    <property type="entry name" value="TIF_IF2_dom3"/>
</dbReference>
<dbReference type="PANTHER" id="PTHR43381">
    <property type="entry name" value="TRANSLATION INITIATION FACTOR IF-2-RELATED"/>
    <property type="match status" value="1"/>
</dbReference>
<dbReference type="PANTHER" id="PTHR43381:SF17">
    <property type="entry name" value="GENOME ASSEMBLY, CHROMOSOME: A09"/>
    <property type="match status" value="1"/>
</dbReference>
<reference evidence="5 6" key="1">
    <citation type="journal article" date="2013" name="Front. Plant Sci.">
        <title>The Reference Genome of the Halophytic Plant Eutrema salsugineum.</title>
        <authorList>
            <person name="Yang R."/>
            <person name="Jarvis D.E."/>
            <person name="Chen H."/>
            <person name="Beilstein M.A."/>
            <person name="Grimwood J."/>
            <person name="Jenkins J."/>
            <person name="Shu S."/>
            <person name="Prochnik S."/>
            <person name="Xin M."/>
            <person name="Ma C."/>
            <person name="Schmutz J."/>
            <person name="Wing R.A."/>
            <person name="Mitchell-Olds T."/>
            <person name="Schumaker K.S."/>
            <person name="Wang X."/>
        </authorList>
    </citation>
    <scope>NUCLEOTIDE SEQUENCE [LARGE SCALE GENOMIC DNA]</scope>
</reference>
<keyword evidence="1" id="KW-0547">Nucleotide-binding</keyword>
<evidence type="ECO:0000313" key="5">
    <source>
        <dbReference type="EMBL" id="ESQ47942.1"/>
    </source>
</evidence>